<feature type="domain" description="2TM" evidence="2">
    <location>
        <begin position="10"/>
        <end position="102"/>
    </location>
</feature>
<dbReference type="InterPro" id="IPR025698">
    <property type="entry name" value="2TM_dom"/>
</dbReference>
<proteinExistence type="predicted"/>
<gene>
    <name evidence="3" type="ORF">MB09_05750</name>
</gene>
<evidence type="ECO:0000313" key="4">
    <source>
        <dbReference type="Proteomes" id="UP000033497"/>
    </source>
</evidence>
<dbReference type="EMBL" id="JSVU01000003">
    <property type="protein sequence ID" value="KJJ38939.1"/>
    <property type="molecule type" value="Genomic_DNA"/>
</dbReference>
<protein>
    <recommendedName>
        <fullName evidence="2">2TM domain-containing protein</fullName>
    </recommendedName>
</protein>
<keyword evidence="1" id="KW-0812">Transmembrane</keyword>
<reference evidence="3 4" key="1">
    <citation type="submission" date="2014-10" db="EMBL/GenBank/DDBJ databases">
        <title>Genome sequencing of Vitellibacter vladivostokensis KMM 3516.</title>
        <authorList>
            <person name="Thevarajoo S."/>
            <person name="Selvaratnam C."/>
            <person name="Goh K.M."/>
            <person name="Chong C.S."/>
        </authorList>
    </citation>
    <scope>NUCLEOTIDE SEQUENCE [LARGE SCALE GENOMIC DNA]</scope>
    <source>
        <strain evidence="3 4">KMM 3516</strain>
    </source>
</reference>
<dbReference type="RefSeq" id="WP_045079930.1">
    <property type="nucleotide sequence ID" value="NZ_JSVU01000003.1"/>
</dbReference>
<evidence type="ECO:0000256" key="1">
    <source>
        <dbReference type="SAM" id="Phobius"/>
    </source>
</evidence>
<accession>A0ABR5DJL0</accession>
<keyword evidence="4" id="KW-1185">Reference proteome</keyword>
<comment type="caution">
    <text evidence="3">The sequence shown here is derived from an EMBL/GenBank/DDBJ whole genome shotgun (WGS) entry which is preliminary data.</text>
</comment>
<keyword evidence="1" id="KW-0472">Membrane</keyword>
<dbReference type="Pfam" id="PF13239">
    <property type="entry name" value="2TM"/>
    <property type="match status" value="1"/>
</dbReference>
<organism evidence="3 4">
    <name type="scientific">Aequorivita vladivostokensis</name>
    <dbReference type="NCBI Taxonomy" id="171194"/>
    <lineage>
        <taxon>Bacteria</taxon>
        <taxon>Pseudomonadati</taxon>
        <taxon>Bacteroidota</taxon>
        <taxon>Flavobacteriia</taxon>
        <taxon>Flavobacteriales</taxon>
        <taxon>Flavobacteriaceae</taxon>
        <taxon>Aequorivita</taxon>
    </lineage>
</organism>
<evidence type="ECO:0000259" key="2">
    <source>
        <dbReference type="Pfam" id="PF13239"/>
    </source>
</evidence>
<name>A0ABR5DJL0_9FLAO</name>
<feature type="transmembrane region" description="Helical" evidence="1">
    <location>
        <begin position="59"/>
        <end position="80"/>
    </location>
</feature>
<feature type="transmembrane region" description="Helical" evidence="1">
    <location>
        <begin position="21"/>
        <end position="39"/>
    </location>
</feature>
<dbReference type="Proteomes" id="UP000033497">
    <property type="component" value="Unassembled WGS sequence"/>
</dbReference>
<sequence>MEYAENIKLRKARRRVEALKGFYKHLLIYIIVNVALFIVRGRVLEFFQIESNDKNFMEWIDWNILIVPIFWGIGLLYHAAKVFQYKSKTLKNWEEKQIRKFLKEE</sequence>
<evidence type="ECO:0000313" key="3">
    <source>
        <dbReference type="EMBL" id="KJJ38939.1"/>
    </source>
</evidence>
<keyword evidence="1" id="KW-1133">Transmembrane helix</keyword>